<gene>
    <name evidence="2" type="ORF">SAMN05216490_2531</name>
</gene>
<dbReference type="OrthoDB" id="759287at2"/>
<dbReference type="InterPro" id="IPR011250">
    <property type="entry name" value="OMP/PagP_B-barrel"/>
</dbReference>
<evidence type="ECO:0000313" key="3">
    <source>
        <dbReference type="Proteomes" id="UP000199679"/>
    </source>
</evidence>
<evidence type="ECO:0000313" key="2">
    <source>
        <dbReference type="EMBL" id="SDT12039.1"/>
    </source>
</evidence>
<feature type="signal peptide" evidence="1">
    <location>
        <begin position="1"/>
        <end position="26"/>
    </location>
</feature>
<evidence type="ECO:0008006" key="4">
    <source>
        <dbReference type="Google" id="ProtNLM"/>
    </source>
</evidence>
<keyword evidence="1" id="KW-0732">Signal</keyword>
<evidence type="ECO:0000256" key="1">
    <source>
        <dbReference type="SAM" id="SignalP"/>
    </source>
</evidence>
<keyword evidence="3" id="KW-1185">Reference proteome</keyword>
<proteinExistence type="predicted"/>
<name>A0A1H1XT49_MUCMA</name>
<dbReference type="SUPFAM" id="SSF56925">
    <property type="entry name" value="OMPA-like"/>
    <property type="match status" value="1"/>
</dbReference>
<dbReference type="PROSITE" id="PS51257">
    <property type="entry name" value="PROKAR_LIPOPROTEIN"/>
    <property type="match status" value="1"/>
</dbReference>
<dbReference type="RefSeq" id="WP_091373111.1">
    <property type="nucleotide sequence ID" value="NZ_LT629740.1"/>
</dbReference>
<organism evidence="2 3">
    <name type="scientific">Mucilaginibacter mallensis</name>
    <dbReference type="NCBI Taxonomy" id="652787"/>
    <lineage>
        <taxon>Bacteria</taxon>
        <taxon>Pseudomonadati</taxon>
        <taxon>Bacteroidota</taxon>
        <taxon>Sphingobacteriia</taxon>
        <taxon>Sphingobacteriales</taxon>
        <taxon>Sphingobacteriaceae</taxon>
        <taxon>Mucilaginibacter</taxon>
    </lineage>
</organism>
<sequence length="209" mass="23662">MIKHLQYYFRISLLLVFFFSSLSCLAVPVKSQFADSTKTDLPWYKKLSVIGEYQYFKTCHHSRFDGGYAFVDYNATAHFAMGLGIGYDYSTLHIDNGYNLRHVKVLPVLADFRYVPFSDWIVCPFVVADLGYSTFIKYEQEDPTHVESTRNVTDRGLYTFGGGGVLVKLSHKVAIYTSAGFTGMHMSFSNLDVNPRGLSNKIGVKVNLQ</sequence>
<dbReference type="STRING" id="652787.SAMN05216490_2531"/>
<dbReference type="AlphaFoldDB" id="A0A1H1XT49"/>
<dbReference type="Gene3D" id="2.40.160.20">
    <property type="match status" value="1"/>
</dbReference>
<dbReference type="Proteomes" id="UP000199679">
    <property type="component" value="Chromosome I"/>
</dbReference>
<reference evidence="2 3" key="1">
    <citation type="submission" date="2016-10" db="EMBL/GenBank/DDBJ databases">
        <authorList>
            <person name="de Groot N.N."/>
        </authorList>
    </citation>
    <scope>NUCLEOTIDE SEQUENCE [LARGE SCALE GENOMIC DNA]</scope>
    <source>
        <strain evidence="2 3">MP1X4</strain>
    </source>
</reference>
<protein>
    <recommendedName>
        <fullName evidence="4">Outer membrane protein beta-barrel domain-containing protein</fullName>
    </recommendedName>
</protein>
<accession>A0A1H1XT49</accession>
<dbReference type="EMBL" id="LT629740">
    <property type="protein sequence ID" value="SDT12039.1"/>
    <property type="molecule type" value="Genomic_DNA"/>
</dbReference>
<feature type="chain" id="PRO_5009265841" description="Outer membrane protein beta-barrel domain-containing protein" evidence="1">
    <location>
        <begin position="27"/>
        <end position="209"/>
    </location>
</feature>